<dbReference type="SUPFAM" id="SSF48403">
    <property type="entry name" value="Ankyrin repeat"/>
    <property type="match status" value="1"/>
</dbReference>
<proteinExistence type="predicted"/>
<dbReference type="EMBL" id="JAZHXJ010000367">
    <property type="protein sequence ID" value="KAL1862989.1"/>
    <property type="molecule type" value="Genomic_DNA"/>
</dbReference>
<name>A0ABR3WJJ7_9PEZI</name>
<dbReference type="InterPro" id="IPR036770">
    <property type="entry name" value="Ankyrin_rpt-contain_sf"/>
</dbReference>
<evidence type="ECO:0000313" key="1">
    <source>
        <dbReference type="EMBL" id="KAL1862989.1"/>
    </source>
</evidence>
<keyword evidence="2" id="KW-1185">Reference proteome</keyword>
<comment type="caution">
    <text evidence="1">The sequence shown here is derived from an EMBL/GenBank/DDBJ whole genome shotgun (WGS) entry which is preliminary data.</text>
</comment>
<evidence type="ECO:0008006" key="3">
    <source>
        <dbReference type="Google" id="ProtNLM"/>
    </source>
</evidence>
<organism evidence="1 2">
    <name type="scientific">Phialemonium thermophilum</name>
    <dbReference type="NCBI Taxonomy" id="223376"/>
    <lineage>
        <taxon>Eukaryota</taxon>
        <taxon>Fungi</taxon>
        <taxon>Dikarya</taxon>
        <taxon>Ascomycota</taxon>
        <taxon>Pezizomycotina</taxon>
        <taxon>Sordariomycetes</taxon>
        <taxon>Sordariomycetidae</taxon>
        <taxon>Cephalothecales</taxon>
        <taxon>Cephalothecaceae</taxon>
        <taxon>Phialemonium</taxon>
    </lineage>
</organism>
<gene>
    <name evidence="1" type="ORF">VTK73DRAFT_6505</name>
</gene>
<evidence type="ECO:0000313" key="2">
    <source>
        <dbReference type="Proteomes" id="UP001586593"/>
    </source>
</evidence>
<sequence length="385" mass="43149">MMSNILAAEPSKNDGSIHNAARELNLPAVKVLVEYGHDIDFPSPIHNGRSALSEVCLNAAHEGPLKATQEKALEKVLEYLINQGADLTIHSAGKSALLLALESVDPLPTTRALLKAGMWKSINQPFNFYNDGSFTYSPAQYLIRIMPETEARPQLLALLRANRAKEIYYANEGPQPAGAIGVPEDLLRMDRERKALVDRIALETEDHVRALARTQERARVEDQILIHRAELEEARIARQRVLDVECIRDREAAEDAAFAAAVRRRKQERDEGLRHEQALLEAGLLRARMLAEAEAENEGRRQTRQLEWERKVGAERMRSAKELSAIHVREREELGKIEAAHEARVLRRISEHKKLVDSQNSLAGKLTTAGVDGRRQIGYITGEAD</sequence>
<accession>A0ABR3WJJ7</accession>
<dbReference type="Gene3D" id="1.25.40.20">
    <property type="entry name" value="Ankyrin repeat-containing domain"/>
    <property type="match status" value="1"/>
</dbReference>
<protein>
    <recommendedName>
        <fullName evidence="3">Ankyrin repeat-containing protein</fullName>
    </recommendedName>
</protein>
<reference evidence="1 2" key="1">
    <citation type="journal article" date="2024" name="Commun. Biol.">
        <title>Comparative genomic analysis of thermophilic fungi reveals convergent evolutionary adaptations and gene losses.</title>
        <authorList>
            <person name="Steindorff A.S."/>
            <person name="Aguilar-Pontes M.V."/>
            <person name="Robinson A.J."/>
            <person name="Andreopoulos B."/>
            <person name="LaButti K."/>
            <person name="Kuo A."/>
            <person name="Mondo S."/>
            <person name="Riley R."/>
            <person name="Otillar R."/>
            <person name="Haridas S."/>
            <person name="Lipzen A."/>
            <person name="Grimwood J."/>
            <person name="Schmutz J."/>
            <person name="Clum A."/>
            <person name="Reid I.D."/>
            <person name="Moisan M.C."/>
            <person name="Butler G."/>
            <person name="Nguyen T.T.M."/>
            <person name="Dewar K."/>
            <person name="Conant G."/>
            <person name="Drula E."/>
            <person name="Henrissat B."/>
            <person name="Hansel C."/>
            <person name="Singer S."/>
            <person name="Hutchinson M.I."/>
            <person name="de Vries R.P."/>
            <person name="Natvig D.O."/>
            <person name="Powell A.J."/>
            <person name="Tsang A."/>
            <person name="Grigoriev I.V."/>
        </authorList>
    </citation>
    <scope>NUCLEOTIDE SEQUENCE [LARGE SCALE GENOMIC DNA]</scope>
    <source>
        <strain evidence="1 2">ATCC 24622</strain>
    </source>
</reference>
<dbReference type="Proteomes" id="UP001586593">
    <property type="component" value="Unassembled WGS sequence"/>
</dbReference>